<protein>
    <submittedName>
        <fullName evidence="2">DUF2306 domain-containing protein</fullName>
    </submittedName>
</protein>
<proteinExistence type="predicted"/>
<dbReference type="Pfam" id="PF10067">
    <property type="entry name" value="DUF2306"/>
    <property type="match status" value="1"/>
</dbReference>
<organism evidence="2 3">
    <name type="scientific">Actinokineospora soli</name>
    <dbReference type="NCBI Taxonomy" id="1048753"/>
    <lineage>
        <taxon>Bacteria</taxon>
        <taxon>Bacillati</taxon>
        <taxon>Actinomycetota</taxon>
        <taxon>Actinomycetes</taxon>
        <taxon>Pseudonocardiales</taxon>
        <taxon>Pseudonocardiaceae</taxon>
        <taxon>Actinokineospora</taxon>
    </lineage>
</organism>
<feature type="transmembrane region" description="Helical" evidence="1">
    <location>
        <begin position="61"/>
        <end position="86"/>
    </location>
</feature>
<evidence type="ECO:0000256" key="1">
    <source>
        <dbReference type="SAM" id="Phobius"/>
    </source>
</evidence>
<keyword evidence="1" id="KW-0812">Transmembrane</keyword>
<gene>
    <name evidence="2" type="ORF">ACFQV2_21115</name>
</gene>
<dbReference type="InterPro" id="IPR018750">
    <property type="entry name" value="DUF2306_membrane"/>
</dbReference>
<dbReference type="EMBL" id="JBHTEY010000004">
    <property type="protein sequence ID" value="MFC7615628.1"/>
    <property type="molecule type" value="Genomic_DNA"/>
</dbReference>
<keyword evidence="1" id="KW-1133">Transmembrane helix</keyword>
<name>A0ABW2TS66_9PSEU</name>
<feature type="transmembrane region" description="Helical" evidence="1">
    <location>
        <begin position="199"/>
        <end position="225"/>
    </location>
</feature>
<feature type="transmembrane region" description="Helical" evidence="1">
    <location>
        <begin position="130"/>
        <end position="148"/>
    </location>
</feature>
<evidence type="ECO:0000313" key="2">
    <source>
        <dbReference type="EMBL" id="MFC7615628.1"/>
    </source>
</evidence>
<keyword evidence="3" id="KW-1185">Reference proteome</keyword>
<feature type="transmembrane region" description="Helical" evidence="1">
    <location>
        <begin position="24"/>
        <end position="41"/>
    </location>
</feature>
<evidence type="ECO:0000313" key="3">
    <source>
        <dbReference type="Proteomes" id="UP001596512"/>
    </source>
</evidence>
<sequence length="234" mass="26131">MTLVAEPRPRPEVRRRRPFWRKPWIIPLGAVVLAFLAFSIPPYTTLDPALARVPVPADSSVYYPALLAHIVFGAVAMVSGFCQVWPWFRGRYKKAHRVLGRVYVFGGVLPSGVAAFVVGTMSPFGPVGRVSLVLLSVAWVGSTVMGYLKARKKSYAEHRIWMIRSYTLTLSTITNRIWGPVCSIVLTPHLDTMFGGSEVALLYSVAGITNWLGWVLPLLVVELWLQRRRGARAR</sequence>
<feature type="transmembrane region" description="Helical" evidence="1">
    <location>
        <begin position="160"/>
        <end position="179"/>
    </location>
</feature>
<keyword evidence="1" id="KW-0472">Membrane</keyword>
<accession>A0ABW2TS66</accession>
<reference evidence="3" key="1">
    <citation type="journal article" date="2019" name="Int. J. Syst. Evol. Microbiol.">
        <title>The Global Catalogue of Microorganisms (GCM) 10K type strain sequencing project: providing services to taxonomists for standard genome sequencing and annotation.</title>
        <authorList>
            <consortium name="The Broad Institute Genomics Platform"/>
            <consortium name="The Broad Institute Genome Sequencing Center for Infectious Disease"/>
            <person name="Wu L."/>
            <person name="Ma J."/>
        </authorList>
    </citation>
    <scope>NUCLEOTIDE SEQUENCE [LARGE SCALE GENOMIC DNA]</scope>
    <source>
        <strain evidence="3">JCM 17695</strain>
    </source>
</reference>
<dbReference type="Proteomes" id="UP001596512">
    <property type="component" value="Unassembled WGS sequence"/>
</dbReference>
<feature type="transmembrane region" description="Helical" evidence="1">
    <location>
        <begin position="98"/>
        <end position="118"/>
    </location>
</feature>
<comment type="caution">
    <text evidence="2">The sequence shown here is derived from an EMBL/GenBank/DDBJ whole genome shotgun (WGS) entry which is preliminary data.</text>
</comment>